<sequence length="140" mass="16264">MLYNISFKDKDIEKKINDLVGEPYHLGEVVFKKKGIIGSSRMEIVEHSLLFEDIMKKSKQAIFASISLRPNGILVLFNLRQTTYAWPIPYHYLSVFKTQLLVIHGQGQFLKLKIKKTQNKTFIKKMLALKSEHNGDEYYG</sequence>
<comment type="caution">
    <text evidence="1">The sequence shown here is derived from an EMBL/GenBank/DDBJ whole genome shotgun (WGS) entry which is preliminary data.</text>
</comment>
<protein>
    <recommendedName>
        <fullName evidence="3">YokE-like PH domain-containing protein</fullName>
    </recommendedName>
</protein>
<evidence type="ECO:0000313" key="2">
    <source>
        <dbReference type="Proteomes" id="UP000236654"/>
    </source>
</evidence>
<dbReference type="AlphaFoldDB" id="A0A2I0R3A6"/>
<reference evidence="1 2" key="1">
    <citation type="submission" date="2017-12" db="EMBL/GenBank/DDBJ databases">
        <title>The draft genome sequence of Brumimicrobium saltpan LHR20.</title>
        <authorList>
            <person name="Do Z.-J."/>
            <person name="Luo H.-R."/>
        </authorList>
    </citation>
    <scope>NUCLEOTIDE SEQUENCE [LARGE SCALE GENOMIC DNA]</scope>
    <source>
        <strain evidence="1 2">LHR20</strain>
    </source>
</reference>
<name>A0A2I0R3A6_9FLAO</name>
<organism evidence="1 2">
    <name type="scientific">Brumimicrobium salinarum</name>
    <dbReference type="NCBI Taxonomy" id="2058658"/>
    <lineage>
        <taxon>Bacteria</taxon>
        <taxon>Pseudomonadati</taxon>
        <taxon>Bacteroidota</taxon>
        <taxon>Flavobacteriia</taxon>
        <taxon>Flavobacteriales</taxon>
        <taxon>Crocinitomicaceae</taxon>
        <taxon>Brumimicrobium</taxon>
    </lineage>
</organism>
<dbReference type="Proteomes" id="UP000236654">
    <property type="component" value="Unassembled WGS sequence"/>
</dbReference>
<dbReference type="EMBL" id="PJNI01000006">
    <property type="protein sequence ID" value="PKR81056.1"/>
    <property type="molecule type" value="Genomic_DNA"/>
</dbReference>
<evidence type="ECO:0000313" key="1">
    <source>
        <dbReference type="EMBL" id="PKR81056.1"/>
    </source>
</evidence>
<proteinExistence type="predicted"/>
<accession>A0A2I0R3A6</accession>
<evidence type="ECO:0008006" key="3">
    <source>
        <dbReference type="Google" id="ProtNLM"/>
    </source>
</evidence>
<keyword evidence="2" id="KW-1185">Reference proteome</keyword>
<dbReference type="RefSeq" id="WP_101334232.1">
    <property type="nucleotide sequence ID" value="NZ_PJNI01000006.1"/>
</dbReference>
<gene>
    <name evidence="1" type="ORF">CW751_06675</name>
</gene>
<dbReference type="OrthoDB" id="1436588at2"/>